<gene>
    <name evidence="1" type="ORF">HBO33_17235</name>
</gene>
<evidence type="ECO:0000313" key="1">
    <source>
        <dbReference type="EMBL" id="NNA96917.1"/>
    </source>
</evidence>
<name>A0A7Y1QMV8_9PSED</name>
<proteinExistence type="predicted"/>
<reference evidence="1 2" key="1">
    <citation type="journal article" date="2020" name="Front. Microbiol.">
        <title>Genetic Organization of the aprX-lipA2 Operon Affects the Proteolytic Potential of Pseudomonas Species in Milk.</title>
        <authorList>
            <person name="Maier C."/>
            <person name="Huptas C."/>
            <person name="von Neubeck M."/>
            <person name="Scherer S."/>
            <person name="Wenning M."/>
            <person name="Lucking G."/>
        </authorList>
    </citation>
    <scope>NUCLEOTIDE SEQUENCE [LARGE SCALE GENOMIC DNA]</scope>
    <source>
        <strain evidence="1 2">G4779</strain>
    </source>
</reference>
<dbReference type="Proteomes" id="UP000542111">
    <property type="component" value="Unassembled WGS sequence"/>
</dbReference>
<evidence type="ECO:0000313" key="2">
    <source>
        <dbReference type="Proteomes" id="UP000542111"/>
    </source>
</evidence>
<accession>A0A7Y1QMV8</accession>
<dbReference type="EMBL" id="JAAQYP010000028">
    <property type="protein sequence ID" value="NNA96917.1"/>
    <property type="molecule type" value="Genomic_DNA"/>
</dbReference>
<dbReference type="AlphaFoldDB" id="A0A7Y1QMV8"/>
<organism evidence="1 2">
    <name type="scientific">Pseudomonas gessardii</name>
    <dbReference type="NCBI Taxonomy" id="78544"/>
    <lineage>
        <taxon>Bacteria</taxon>
        <taxon>Pseudomonadati</taxon>
        <taxon>Pseudomonadota</taxon>
        <taxon>Gammaproteobacteria</taxon>
        <taxon>Pseudomonadales</taxon>
        <taxon>Pseudomonadaceae</taxon>
        <taxon>Pseudomonas</taxon>
    </lineage>
</organism>
<comment type="caution">
    <text evidence="1">The sequence shown here is derived from an EMBL/GenBank/DDBJ whole genome shotgun (WGS) entry which is preliminary data.</text>
</comment>
<protein>
    <submittedName>
        <fullName evidence="1">Uncharacterized protein</fullName>
    </submittedName>
</protein>
<sequence length="60" mass="6866">MINLAHDALSSEEINDLSDAVANQIQDIWDYCRNEEGTGERVERLEALNTKLHALQAQRR</sequence>